<dbReference type="InterPro" id="IPR052965">
    <property type="entry name" value="Pigment-catalase-like"/>
</dbReference>
<accession>A0A225DVV8</accession>
<dbReference type="InterPro" id="IPR006311">
    <property type="entry name" value="TAT_signal"/>
</dbReference>
<dbReference type="RefSeq" id="WP_143392913.1">
    <property type="nucleotide sequence ID" value="NZ_NIDE01000002.1"/>
</dbReference>
<dbReference type="PANTHER" id="PTHR31694:SF26">
    <property type="entry name" value="OS05G0151100 PROTEIN"/>
    <property type="match status" value="1"/>
</dbReference>
<evidence type="ECO:0000313" key="2">
    <source>
        <dbReference type="Proteomes" id="UP000214646"/>
    </source>
</evidence>
<sequence length="228" mass="23934">MSQIKPPETAAPGPDRRAFVFGGMAAAAVVAGTGLVGEEAAAQGPSNAVPNLYPGANAKLFKAIQTHENAHVQFLVTALGAAARPKPNFKGLTMPNVRMFATVSNALENTGVGAYLGAVPVIFNKAYLAAAGTIAQIEARHAGWINTLLNNTMTTNVFGQQESFEQPLTIAQVTSLAGPFIQDLNGGPPLTFSPTPSRTNDVAILNFALALEYLEASFYNINVPLFYS</sequence>
<dbReference type="AlphaFoldDB" id="A0A225DVV8"/>
<dbReference type="Proteomes" id="UP000214646">
    <property type="component" value="Unassembled WGS sequence"/>
</dbReference>
<evidence type="ECO:0000313" key="1">
    <source>
        <dbReference type="EMBL" id="OWK45163.1"/>
    </source>
</evidence>
<dbReference type="SUPFAM" id="SSF47240">
    <property type="entry name" value="Ferritin-like"/>
    <property type="match status" value="1"/>
</dbReference>
<dbReference type="PANTHER" id="PTHR31694">
    <property type="entry name" value="DESICCATION-LIKE PROTEIN"/>
    <property type="match status" value="1"/>
</dbReference>
<dbReference type="EMBL" id="NIDE01000002">
    <property type="protein sequence ID" value="OWK45163.1"/>
    <property type="molecule type" value="Genomic_DNA"/>
</dbReference>
<dbReference type="PROSITE" id="PS51318">
    <property type="entry name" value="TAT"/>
    <property type="match status" value="1"/>
</dbReference>
<dbReference type="OrthoDB" id="280505at2"/>
<proteinExistence type="predicted"/>
<organism evidence="1 2">
    <name type="scientific">Fimbriiglobus ruber</name>
    <dbReference type="NCBI Taxonomy" id="1908690"/>
    <lineage>
        <taxon>Bacteria</taxon>
        <taxon>Pseudomonadati</taxon>
        <taxon>Planctomycetota</taxon>
        <taxon>Planctomycetia</taxon>
        <taxon>Gemmatales</taxon>
        <taxon>Gemmataceae</taxon>
        <taxon>Fimbriiglobus</taxon>
    </lineage>
</organism>
<reference evidence="2" key="1">
    <citation type="submission" date="2017-06" db="EMBL/GenBank/DDBJ databases">
        <title>Genome analysis of Fimbriiglobus ruber SP5, the first member of the order Planctomycetales with confirmed chitinolytic capability.</title>
        <authorList>
            <person name="Ravin N.V."/>
            <person name="Rakitin A.L."/>
            <person name="Ivanova A.A."/>
            <person name="Beletsky A.V."/>
            <person name="Kulichevskaya I.S."/>
            <person name="Mardanov A.V."/>
            <person name="Dedysh S.N."/>
        </authorList>
    </citation>
    <scope>NUCLEOTIDE SEQUENCE [LARGE SCALE GENOMIC DNA]</scope>
    <source>
        <strain evidence="2">SP5</strain>
    </source>
</reference>
<keyword evidence="2" id="KW-1185">Reference proteome</keyword>
<dbReference type="InterPro" id="IPR009078">
    <property type="entry name" value="Ferritin-like_SF"/>
</dbReference>
<name>A0A225DVV8_9BACT</name>
<evidence type="ECO:0008006" key="3">
    <source>
        <dbReference type="Google" id="ProtNLM"/>
    </source>
</evidence>
<protein>
    <recommendedName>
        <fullName evidence="3">Dessication-associated protein</fullName>
    </recommendedName>
</protein>
<dbReference type="Pfam" id="PF13668">
    <property type="entry name" value="Ferritin_2"/>
    <property type="match status" value="1"/>
</dbReference>
<comment type="caution">
    <text evidence="1">The sequence shown here is derived from an EMBL/GenBank/DDBJ whole genome shotgun (WGS) entry which is preliminary data.</text>
</comment>
<gene>
    <name evidence="1" type="ORF">FRUB_01494</name>
</gene>